<dbReference type="Proteomes" id="UP001056778">
    <property type="component" value="Chromosome 9"/>
</dbReference>
<gene>
    <name evidence="1" type="ORF">MML48_9g00016116</name>
</gene>
<keyword evidence="2" id="KW-1185">Reference proteome</keyword>
<organism evidence="1 2">
    <name type="scientific">Holotrichia oblita</name>
    <name type="common">Chafer beetle</name>
    <dbReference type="NCBI Taxonomy" id="644536"/>
    <lineage>
        <taxon>Eukaryota</taxon>
        <taxon>Metazoa</taxon>
        <taxon>Ecdysozoa</taxon>
        <taxon>Arthropoda</taxon>
        <taxon>Hexapoda</taxon>
        <taxon>Insecta</taxon>
        <taxon>Pterygota</taxon>
        <taxon>Neoptera</taxon>
        <taxon>Endopterygota</taxon>
        <taxon>Coleoptera</taxon>
        <taxon>Polyphaga</taxon>
        <taxon>Scarabaeiformia</taxon>
        <taxon>Scarabaeidae</taxon>
        <taxon>Melolonthinae</taxon>
        <taxon>Holotrichia</taxon>
    </lineage>
</organism>
<dbReference type="EMBL" id="CM043023">
    <property type="protein sequence ID" value="KAI4455322.1"/>
    <property type="molecule type" value="Genomic_DNA"/>
</dbReference>
<reference evidence="1" key="1">
    <citation type="submission" date="2022-04" db="EMBL/GenBank/DDBJ databases">
        <title>Chromosome-scale genome assembly of Holotrichia oblita Faldermann.</title>
        <authorList>
            <person name="Rongchong L."/>
        </authorList>
    </citation>
    <scope>NUCLEOTIDE SEQUENCE</scope>
    <source>
        <strain evidence="1">81SQS9</strain>
    </source>
</reference>
<proteinExistence type="predicted"/>
<sequence length="340" mass="39820">MFDLCRLCLSDIPDINKLCCDDYTSYDTKIKLILPEIDIATTTTLVLCEQCSESLNSAYNFKCKCLEVEELIVNYLKELNTAVVNLKQVRDQKCKDNLNESVIKKCLNFNIISNESNEIVYDEDIEDLQQKNELNDCITTLRDKRFICEICKRSFKRKYNLERHEKTHDNTKIYKCPICSKLVRDIKTHTESTHIYKHVCDVCGAKFGNNNSFINHKRIHTGDRPFLCEICGRSFARKWVLRKHRMVHIPNSEKKFNCYVSGCGKVFPTKQLRHEHMKRHTTEKRHKCNICGKAFIENNDLKRHIIIHTGEKPFKCSTCHKSFSQKGNLHTHLKSHQINS</sequence>
<name>A0ACB9SJM9_HOLOL</name>
<comment type="caution">
    <text evidence="1">The sequence shown here is derived from an EMBL/GenBank/DDBJ whole genome shotgun (WGS) entry which is preliminary data.</text>
</comment>
<protein>
    <submittedName>
        <fullName evidence="1">Zinc finger protein zic and gli</fullName>
    </submittedName>
</protein>
<evidence type="ECO:0000313" key="1">
    <source>
        <dbReference type="EMBL" id="KAI4455322.1"/>
    </source>
</evidence>
<evidence type="ECO:0000313" key="2">
    <source>
        <dbReference type="Proteomes" id="UP001056778"/>
    </source>
</evidence>
<accession>A0ACB9SJM9</accession>